<dbReference type="Proteomes" id="UP001154322">
    <property type="component" value="Unassembled WGS sequence"/>
</dbReference>
<proteinExistence type="predicted"/>
<keyword evidence="2" id="KW-1185">Reference proteome</keyword>
<dbReference type="InterPro" id="IPR036397">
    <property type="entry name" value="RNaseH_sf"/>
</dbReference>
<dbReference type="EMBL" id="CALYLO010000004">
    <property type="protein sequence ID" value="CAH8246096.1"/>
    <property type="molecule type" value="Genomic_DNA"/>
</dbReference>
<organism evidence="1 2">
    <name type="scientific">Paenibacillus melissococcoides</name>
    <dbReference type="NCBI Taxonomy" id="2912268"/>
    <lineage>
        <taxon>Bacteria</taxon>
        <taxon>Bacillati</taxon>
        <taxon>Bacillota</taxon>
        <taxon>Bacilli</taxon>
        <taxon>Bacillales</taxon>
        <taxon>Paenibacillaceae</taxon>
        <taxon>Paenibacillus</taxon>
    </lineage>
</organism>
<dbReference type="SUPFAM" id="SSF53098">
    <property type="entry name" value="Ribonuclease H-like"/>
    <property type="match status" value="1"/>
</dbReference>
<dbReference type="Gene3D" id="3.30.420.10">
    <property type="entry name" value="Ribonuclease H-like superfamily/Ribonuclease H"/>
    <property type="match status" value="1"/>
</dbReference>
<reference evidence="1" key="1">
    <citation type="submission" date="2022-06" db="EMBL/GenBank/DDBJ databases">
        <authorList>
            <person name="Dietemann V."/>
            <person name="Ory F."/>
            <person name="Dainat B."/>
            <person name="Oberhansli S."/>
        </authorList>
    </citation>
    <scope>NUCLEOTIDE SEQUENCE</scope>
    <source>
        <strain evidence="1">Ena-SAMPLE-TAB-26-04-2022-14:26:32:270-5432</strain>
    </source>
</reference>
<evidence type="ECO:0000313" key="1">
    <source>
        <dbReference type="EMBL" id="CAH8246096.1"/>
    </source>
</evidence>
<dbReference type="InterPro" id="IPR012337">
    <property type="entry name" value="RNaseH-like_sf"/>
</dbReference>
<accession>A0ABM9G3I7</accession>
<name>A0ABM9G3I7_9BACL</name>
<comment type="caution">
    <text evidence="1">The sequence shown here is derived from an EMBL/GenBank/DDBJ whole genome shotgun (WGS) entry which is preliminary data.</text>
</comment>
<protein>
    <submittedName>
        <fullName evidence="1">Uncharacterized protein</fullName>
    </submittedName>
</protein>
<gene>
    <name evidence="1" type="ORF">WJ0W_003333</name>
</gene>
<evidence type="ECO:0000313" key="2">
    <source>
        <dbReference type="Proteomes" id="UP001154322"/>
    </source>
</evidence>
<sequence length="187" mass="20461">MGIDPATRTGFVALDPSGSVLKAKEITGSGSTSVRKIRSLANEIYLHLGSQDEVCIEGFALDARDTNKVSSGNGWAARMAVDRAGLKYIEATPGQLKKFVNVSNWIGEKGSKKRLDGKTVKKLVIASVHEHWGFDAVTDNIADAFVLAKIAQAIYKVKNGYPIENYPVYQQEVIMSILHPEKKKKRA</sequence>